<feature type="domain" description="N-acetyltransferase" evidence="3">
    <location>
        <begin position="1"/>
        <end position="126"/>
    </location>
</feature>
<dbReference type="InterPro" id="IPR000182">
    <property type="entry name" value="GNAT_dom"/>
</dbReference>
<reference evidence="5" key="1">
    <citation type="journal article" date="2019" name="Int. J. Syst. Evol. Microbiol.">
        <title>The Global Catalogue of Microorganisms (GCM) 10K type strain sequencing project: providing services to taxonomists for standard genome sequencing and annotation.</title>
        <authorList>
            <consortium name="The Broad Institute Genomics Platform"/>
            <consortium name="The Broad Institute Genome Sequencing Center for Infectious Disease"/>
            <person name="Wu L."/>
            <person name="Ma J."/>
        </authorList>
    </citation>
    <scope>NUCLEOTIDE SEQUENCE [LARGE SCALE GENOMIC DNA]</scope>
    <source>
        <strain evidence="5">CGMCC 1.10759</strain>
    </source>
</reference>
<evidence type="ECO:0000256" key="2">
    <source>
        <dbReference type="ARBA" id="ARBA00023315"/>
    </source>
</evidence>
<dbReference type="InterPro" id="IPR050832">
    <property type="entry name" value="Bact_Acetyltransf"/>
</dbReference>
<name>A0ABV8ST68_9GAMM</name>
<gene>
    <name evidence="4" type="ORF">ACFPN2_17120</name>
</gene>
<dbReference type="PANTHER" id="PTHR43877">
    <property type="entry name" value="AMINOALKYLPHOSPHONATE N-ACETYLTRANSFERASE-RELATED-RELATED"/>
    <property type="match status" value="1"/>
</dbReference>
<dbReference type="SUPFAM" id="SSF55729">
    <property type="entry name" value="Acyl-CoA N-acyltransferases (Nat)"/>
    <property type="match status" value="1"/>
</dbReference>
<evidence type="ECO:0000313" key="5">
    <source>
        <dbReference type="Proteomes" id="UP001595904"/>
    </source>
</evidence>
<dbReference type="Gene3D" id="3.40.630.30">
    <property type="match status" value="1"/>
</dbReference>
<evidence type="ECO:0000259" key="3">
    <source>
        <dbReference type="PROSITE" id="PS51186"/>
    </source>
</evidence>
<evidence type="ECO:0000256" key="1">
    <source>
        <dbReference type="ARBA" id="ARBA00022679"/>
    </source>
</evidence>
<evidence type="ECO:0000313" key="4">
    <source>
        <dbReference type="EMBL" id="MFC4310819.1"/>
    </source>
</evidence>
<dbReference type="Pfam" id="PF00583">
    <property type="entry name" value="Acetyltransf_1"/>
    <property type="match status" value="1"/>
</dbReference>
<comment type="caution">
    <text evidence="4">The sequence shown here is derived from an EMBL/GenBank/DDBJ whole genome shotgun (WGS) entry which is preliminary data.</text>
</comment>
<dbReference type="EMBL" id="JBHSDU010000003">
    <property type="protein sequence ID" value="MFC4310819.1"/>
    <property type="molecule type" value="Genomic_DNA"/>
</dbReference>
<dbReference type="CDD" id="cd04301">
    <property type="entry name" value="NAT_SF"/>
    <property type="match status" value="1"/>
</dbReference>
<sequence>MHRVRMSVLENRLVSRQLSEQDYVVEIEVTGRGWVIESEGNIVAFAVGNSATGSIWALFVEPGHEGKGYGRQLHDVMIAWLWEQGHDRLWLTTGPGTRAARFYEAAGWRQVSASTDGELRFELQRPE</sequence>
<protein>
    <submittedName>
        <fullName evidence="4">GNAT family N-acetyltransferase</fullName>
        <ecNumber evidence="4">2.3.-.-</ecNumber>
    </submittedName>
</protein>
<keyword evidence="1 4" id="KW-0808">Transferase</keyword>
<dbReference type="Proteomes" id="UP001595904">
    <property type="component" value="Unassembled WGS sequence"/>
</dbReference>
<dbReference type="GO" id="GO:0016746">
    <property type="term" value="F:acyltransferase activity"/>
    <property type="evidence" value="ECO:0007669"/>
    <property type="project" value="UniProtKB-KW"/>
</dbReference>
<keyword evidence="2 4" id="KW-0012">Acyltransferase</keyword>
<organism evidence="4 5">
    <name type="scientific">Steroidobacter flavus</name>
    <dbReference type="NCBI Taxonomy" id="1842136"/>
    <lineage>
        <taxon>Bacteria</taxon>
        <taxon>Pseudomonadati</taxon>
        <taxon>Pseudomonadota</taxon>
        <taxon>Gammaproteobacteria</taxon>
        <taxon>Steroidobacterales</taxon>
        <taxon>Steroidobacteraceae</taxon>
        <taxon>Steroidobacter</taxon>
    </lineage>
</organism>
<dbReference type="RefSeq" id="WP_380598636.1">
    <property type="nucleotide sequence ID" value="NZ_JBHSDU010000003.1"/>
</dbReference>
<dbReference type="InterPro" id="IPR016181">
    <property type="entry name" value="Acyl_CoA_acyltransferase"/>
</dbReference>
<dbReference type="PROSITE" id="PS51186">
    <property type="entry name" value="GNAT"/>
    <property type="match status" value="1"/>
</dbReference>
<accession>A0ABV8ST68</accession>
<dbReference type="EC" id="2.3.-.-" evidence="4"/>
<proteinExistence type="predicted"/>
<keyword evidence="5" id="KW-1185">Reference proteome</keyword>